<dbReference type="CDD" id="cd02869">
    <property type="entry name" value="PseudoU_synth_RluA_like"/>
    <property type="match status" value="1"/>
</dbReference>
<comment type="function">
    <text evidence="4">Responsible for synthesis of pseudouridine from uracil.</text>
</comment>
<organism evidence="6 7">
    <name type="scientific">candidate division WWE3 bacterium RIFCSPHIGHO2_01_FULL_42_13</name>
    <dbReference type="NCBI Taxonomy" id="1802617"/>
    <lineage>
        <taxon>Bacteria</taxon>
        <taxon>Katanobacteria</taxon>
    </lineage>
</organism>
<dbReference type="InterPro" id="IPR006225">
    <property type="entry name" value="PsdUridine_synth_RluC/D"/>
</dbReference>
<reference evidence="6 7" key="1">
    <citation type="journal article" date="2016" name="Nat. Commun.">
        <title>Thousands of microbial genomes shed light on interconnected biogeochemical processes in an aquifer system.</title>
        <authorList>
            <person name="Anantharaman K."/>
            <person name="Brown C.T."/>
            <person name="Hug L.A."/>
            <person name="Sharon I."/>
            <person name="Castelle C.J."/>
            <person name="Probst A.J."/>
            <person name="Thomas B.C."/>
            <person name="Singh A."/>
            <person name="Wilkins M.J."/>
            <person name="Karaoz U."/>
            <person name="Brodie E.L."/>
            <person name="Williams K.H."/>
            <person name="Hubbard S.S."/>
            <person name="Banfield J.F."/>
        </authorList>
    </citation>
    <scope>NUCLEOTIDE SEQUENCE [LARGE SCALE GENOMIC DNA]</scope>
</reference>
<dbReference type="InterPro" id="IPR006145">
    <property type="entry name" value="PsdUridine_synth_RsuA/RluA"/>
</dbReference>
<dbReference type="GO" id="GO:0000455">
    <property type="term" value="P:enzyme-directed rRNA pseudouridine synthesis"/>
    <property type="evidence" value="ECO:0007669"/>
    <property type="project" value="TreeGrafter"/>
</dbReference>
<dbReference type="AlphaFoldDB" id="A0A1F4URI0"/>
<keyword evidence="2 4" id="KW-0413">Isomerase</keyword>
<dbReference type="InterPro" id="IPR006224">
    <property type="entry name" value="PsdUridine_synth_RluA-like_CS"/>
</dbReference>
<accession>A0A1F4URI0</accession>
<evidence type="ECO:0000256" key="4">
    <source>
        <dbReference type="RuleBase" id="RU362028"/>
    </source>
</evidence>
<name>A0A1F4URI0_UNCKA</name>
<dbReference type="Pfam" id="PF00849">
    <property type="entry name" value="PseudoU_synth_2"/>
    <property type="match status" value="1"/>
</dbReference>
<dbReference type="GO" id="GO:0003723">
    <property type="term" value="F:RNA binding"/>
    <property type="evidence" value="ECO:0007669"/>
    <property type="project" value="InterPro"/>
</dbReference>
<evidence type="ECO:0000256" key="2">
    <source>
        <dbReference type="ARBA" id="ARBA00023235"/>
    </source>
</evidence>
<dbReference type="Gene3D" id="3.30.2350.10">
    <property type="entry name" value="Pseudouridine synthase"/>
    <property type="match status" value="1"/>
</dbReference>
<dbReference type="InterPro" id="IPR050188">
    <property type="entry name" value="RluA_PseudoU_synthase"/>
</dbReference>
<dbReference type="PANTHER" id="PTHR21600:SF44">
    <property type="entry name" value="RIBOSOMAL LARGE SUBUNIT PSEUDOURIDINE SYNTHASE D"/>
    <property type="match status" value="1"/>
</dbReference>
<feature type="active site" evidence="3">
    <location>
        <position position="68"/>
    </location>
</feature>
<evidence type="ECO:0000313" key="6">
    <source>
        <dbReference type="EMBL" id="OGC47581.1"/>
    </source>
</evidence>
<comment type="similarity">
    <text evidence="1 4">Belongs to the pseudouridine synthase RluA family.</text>
</comment>
<comment type="catalytic activity">
    <reaction evidence="4">
        <text>a uridine in RNA = a pseudouridine in RNA</text>
        <dbReference type="Rhea" id="RHEA:48348"/>
        <dbReference type="Rhea" id="RHEA-COMP:12068"/>
        <dbReference type="Rhea" id="RHEA-COMP:12069"/>
        <dbReference type="ChEBI" id="CHEBI:65314"/>
        <dbReference type="ChEBI" id="CHEBI:65315"/>
    </reaction>
</comment>
<dbReference type="PANTHER" id="PTHR21600">
    <property type="entry name" value="MITOCHONDRIAL RNA PSEUDOURIDINE SYNTHASE"/>
    <property type="match status" value="1"/>
</dbReference>
<proteinExistence type="inferred from homology"/>
<dbReference type="EC" id="5.4.99.-" evidence="4"/>
<evidence type="ECO:0000313" key="7">
    <source>
        <dbReference type="Proteomes" id="UP000176608"/>
    </source>
</evidence>
<evidence type="ECO:0000256" key="1">
    <source>
        <dbReference type="ARBA" id="ARBA00010876"/>
    </source>
</evidence>
<sequence length="233" mass="25965">MTQKVDLIFEDDYILVLNKPSGMVVNISDTSPGETLQNYTQEKLAKELADADKESDFYKRGGLVHRIDKETSGVVVAAKDEETFVSLQVQFKGREVEKEYVALIFGKLDEEKIEISAPIGRSPRNRTKMAIVSDGKEAVTTVEQAEERVVDGEVLSLVRAFPKTGRTHQIRVHLAALNHPIVGDDLYAGKRRSVISRKIFGRLMLHAHKITFTHPKTGERASFEAGLPSEFAA</sequence>
<dbReference type="EMBL" id="MEVA01000006">
    <property type="protein sequence ID" value="OGC47581.1"/>
    <property type="molecule type" value="Genomic_DNA"/>
</dbReference>
<dbReference type="Proteomes" id="UP000176608">
    <property type="component" value="Unassembled WGS sequence"/>
</dbReference>
<feature type="domain" description="Pseudouridine synthase RsuA/RluA-like" evidence="5">
    <location>
        <begin position="14"/>
        <end position="176"/>
    </location>
</feature>
<gene>
    <name evidence="6" type="ORF">A2886_02220</name>
</gene>
<dbReference type="STRING" id="1802617.A2886_02220"/>
<dbReference type="NCBIfam" id="TIGR00005">
    <property type="entry name" value="rluA_subfam"/>
    <property type="match status" value="1"/>
</dbReference>
<dbReference type="SUPFAM" id="SSF55120">
    <property type="entry name" value="Pseudouridine synthase"/>
    <property type="match status" value="1"/>
</dbReference>
<dbReference type="InterPro" id="IPR020103">
    <property type="entry name" value="PsdUridine_synth_cat_dom_sf"/>
</dbReference>
<evidence type="ECO:0000256" key="3">
    <source>
        <dbReference type="PIRSR" id="PIRSR606225-1"/>
    </source>
</evidence>
<protein>
    <recommendedName>
        <fullName evidence="4">Pseudouridine synthase</fullName>
        <ecNumber evidence="4">5.4.99.-</ecNumber>
    </recommendedName>
</protein>
<comment type="caution">
    <text evidence="6">The sequence shown here is derived from an EMBL/GenBank/DDBJ whole genome shotgun (WGS) entry which is preliminary data.</text>
</comment>
<dbReference type="PROSITE" id="PS01129">
    <property type="entry name" value="PSI_RLU"/>
    <property type="match status" value="1"/>
</dbReference>
<dbReference type="GO" id="GO:0009982">
    <property type="term" value="F:pseudouridine synthase activity"/>
    <property type="evidence" value="ECO:0007669"/>
    <property type="project" value="InterPro"/>
</dbReference>
<dbReference type="GO" id="GO:0140098">
    <property type="term" value="F:catalytic activity, acting on RNA"/>
    <property type="evidence" value="ECO:0007669"/>
    <property type="project" value="UniProtKB-ARBA"/>
</dbReference>
<evidence type="ECO:0000259" key="5">
    <source>
        <dbReference type="Pfam" id="PF00849"/>
    </source>
</evidence>